<dbReference type="CDD" id="cd18938">
    <property type="entry name" value="bHLH_TS_Mesp"/>
    <property type="match status" value="1"/>
</dbReference>
<evidence type="ECO:0000256" key="6">
    <source>
        <dbReference type="SAM" id="MobiDB-lite"/>
    </source>
</evidence>
<keyword evidence="4" id="KW-0804">Transcription</keyword>
<dbReference type="GO" id="GO:0046983">
    <property type="term" value="F:protein dimerization activity"/>
    <property type="evidence" value="ECO:0007669"/>
    <property type="project" value="InterPro"/>
</dbReference>
<organism evidence="8 9">
    <name type="scientific">Xenopus laevis</name>
    <name type="common">African clawed frog</name>
    <dbReference type="NCBI Taxonomy" id="8355"/>
    <lineage>
        <taxon>Eukaryota</taxon>
        <taxon>Metazoa</taxon>
        <taxon>Chordata</taxon>
        <taxon>Craniata</taxon>
        <taxon>Vertebrata</taxon>
        <taxon>Euteleostomi</taxon>
        <taxon>Amphibia</taxon>
        <taxon>Batrachia</taxon>
        <taxon>Anura</taxon>
        <taxon>Pipoidea</taxon>
        <taxon>Pipidae</taxon>
        <taxon>Xenopodinae</taxon>
        <taxon>Xenopus</taxon>
        <taxon>Xenopus</taxon>
    </lineage>
</organism>
<dbReference type="GO" id="GO:0005634">
    <property type="term" value="C:nucleus"/>
    <property type="evidence" value="ECO:0007669"/>
    <property type="project" value="TreeGrafter"/>
</dbReference>
<dbReference type="AlphaFoldDB" id="A0A974DCS8"/>
<evidence type="ECO:0000256" key="1">
    <source>
        <dbReference type="ARBA" id="ARBA00022473"/>
    </source>
</evidence>
<evidence type="ECO:0000256" key="2">
    <source>
        <dbReference type="ARBA" id="ARBA00023015"/>
    </source>
</evidence>
<dbReference type="EMBL" id="CM004470">
    <property type="protein sequence ID" value="OCT89723.1"/>
    <property type="molecule type" value="Genomic_DNA"/>
</dbReference>
<evidence type="ECO:0000259" key="7">
    <source>
        <dbReference type="PROSITE" id="PS50888"/>
    </source>
</evidence>
<reference evidence="9" key="1">
    <citation type="journal article" date="2016" name="Nature">
        <title>Genome evolution in the allotetraploid frog Xenopus laevis.</title>
        <authorList>
            <person name="Session A.M."/>
            <person name="Uno Y."/>
            <person name="Kwon T."/>
            <person name="Chapman J.A."/>
            <person name="Toyoda A."/>
            <person name="Takahashi S."/>
            <person name="Fukui A."/>
            <person name="Hikosaka A."/>
            <person name="Suzuki A."/>
            <person name="Kondo M."/>
            <person name="van Heeringen S.J."/>
            <person name="Quigley I."/>
            <person name="Heinz S."/>
            <person name="Ogino H."/>
            <person name="Ochi H."/>
            <person name="Hellsten U."/>
            <person name="Lyons J.B."/>
            <person name="Simakov O."/>
            <person name="Putnam N."/>
            <person name="Stites J."/>
            <person name="Kuroki Y."/>
            <person name="Tanaka T."/>
            <person name="Michiue T."/>
            <person name="Watanabe M."/>
            <person name="Bogdanovic O."/>
            <person name="Lister R."/>
            <person name="Georgiou G."/>
            <person name="Paranjpe S.S."/>
            <person name="van Kruijsbergen I."/>
            <person name="Shu S."/>
            <person name="Carlson J."/>
            <person name="Kinoshita T."/>
            <person name="Ohta Y."/>
            <person name="Mawaribuchi S."/>
            <person name="Jenkins J."/>
            <person name="Grimwood J."/>
            <person name="Schmutz J."/>
            <person name="Mitros T."/>
            <person name="Mozaffari S.V."/>
            <person name="Suzuki Y."/>
            <person name="Haramoto Y."/>
            <person name="Yamamoto T.S."/>
            <person name="Takagi C."/>
            <person name="Heald R."/>
            <person name="Miller K."/>
            <person name="Haudenschild C."/>
            <person name="Kitzman J."/>
            <person name="Nakayama T."/>
            <person name="Izutsu Y."/>
            <person name="Robert J."/>
            <person name="Fortriede J."/>
            <person name="Burns K."/>
            <person name="Lotay V."/>
            <person name="Karimi K."/>
            <person name="Yasuoka Y."/>
            <person name="Dichmann D.S."/>
            <person name="Flajnik M.F."/>
            <person name="Houston D.W."/>
            <person name="Shendure J."/>
            <person name="DuPasquier L."/>
            <person name="Vize P.D."/>
            <person name="Zorn A.M."/>
            <person name="Ito M."/>
            <person name="Marcotte E.M."/>
            <person name="Wallingford J.B."/>
            <person name="Ito Y."/>
            <person name="Asashima M."/>
            <person name="Ueno N."/>
            <person name="Matsuda Y."/>
            <person name="Veenstra G.J."/>
            <person name="Fujiyama A."/>
            <person name="Harland R.M."/>
            <person name="Taira M."/>
            <person name="Rokhsar D.S."/>
        </authorList>
    </citation>
    <scope>NUCLEOTIDE SEQUENCE [LARGE SCALE GENOMIC DNA]</scope>
    <source>
        <strain evidence="9">J</strain>
    </source>
</reference>
<dbReference type="PANTHER" id="PTHR20937">
    <property type="entry name" value="IP14615P"/>
    <property type="match status" value="1"/>
</dbReference>
<dbReference type="GO" id="GO:0000978">
    <property type="term" value="F:RNA polymerase II cis-regulatory region sequence-specific DNA binding"/>
    <property type="evidence" value="ECO:0007669"/>
    <property type="project" value="TreeGrafter"/>
</dbReference>
<evidence type="ECO:0000256" key="3">
    <source>
        <dbReference type="ARBA" id="ARBA00023125"/>
    </source>
</evidence>
<proteinExistence type="predicted"/>
<dbReference type="GO" id="GO:0001707">
    <property type="term" value="P:mesoderm formation"/>
    <property type="evidence" value="ECO:0007669"/>
    <property type="project" value="TreeGrafter"/>
</dbReference>
<keyword evidence="2" id="KW-0805">Transcription regulation</keyword>
<dbReference type="Pfam" id="PF00010">
    <property type="entry name" value="HLH"/>
    <property type="match status" value="1"/>
</dbReference>
<keyword evidence="3" id="KW-0238">DNA-binding</keyword>
<keyword evidence="5" id="KW-0539">Nucleus</keyword>
<dbReference type="OMA" id="PFSEARC"/>
<feature type="region of interest" description="Disordered" evidence="6">
    <location>
        <begin position="75"/>
        <end position="105"/>
    </location>
</feature>
<dbReference type="GO" id="GO:0000981">
    <property type="term" value="F:DNA-binding transcription factor activity, RNA polymerase II-specific"/>
    <property type="evidence" value="ECO:0007669"/>
    <property type="project" value="TreeGrafter"/>
</dbReference>
<evidence type="ECO:0000313" key="8">
    <source>
        <dbReference type="EMBL" id="OCT89723.1"/>
    </source>
</evidence>
<dbReference type="GO" id="GO:0003007">
    <property type="term" value="P:heart morphogenesis"/>
    <property type="evidence" value="ECO:0007669"/>
    <property type="project" value="TreeGrafter"/>
</dbReference>
<feature type="compositionally biased region" description="Basic residues" evidence="6">
    <location>
        <begin position="77"/>
        <end position="90"/>
    </location>
</feature>
<name>A0A974DCS8_XENLA</name>
<evidence type="ECO:0000313" key="9">
    <source>
        <dbReference type="Proteomes" id="UP000694892"/>
    </source>
</evidence>
<dbReference type="KEGG" id="xla:100190772"/>
<dbReference type="SUPFAM" id="SSF47459">
    <property type="entry name" value="HLH, helix-loop-helix DNA-binding domain"/>
    <property type="match status" value="1"/>
</dbReference>
<feature type="domain" description="BHLH" evidence="7">
    <location>
        <begin position="96"/>
        <end position="150"/>
    </location>
</feature>
<gene>
    <name evidence="8" type="ORF">XELAEV_18018342mg</name>
</gene>
<evidence type="ECO:0000256" key="4">
    <source>
        <dbReference type="ARBA" id="ARBA00023163"/>
    </source>
</evidence>
<feature type="compositionally biased region" description="Low complexity" evidence="6">
    <location>
        <begin position="34"/>
        <end position="49"/>
    </location>
</feature>
<accession>A0A974DCS8</accession>
<dbReference type="OrthoDB" id="9946827at2759"/>
<protein>
    <recommendedName>
        <fullName evidence="7">BHLH domain-containing protein</fullName>
    </recommendedName>
</protein>
<dbReference type="InterPro" id="IPR011598">
    <property type="entry name" value="bHLH_dom"/>
</dbReference>
<dbReference type="PANTHER" id="PTHR20937:SF20">
    <property type="entry name" value="MESODERM POSTERIOR HOMOLOG B"/>
    <property type="match status" value="1"/>
</dbReference>
<feature type="region of interest" description="Disordered" evidence="6">
    <location>
        <begin position="34"/>
        <end position="53"/>
    </location>
</feature>
<keyword evidence="1" id="KW-0217">Developmental protein</keyword>
<dbReference type="Gene3D" id="4.10.280.10">
    <property type="entry name" value="Helix-loop-helix DNA-binding domain"/>
    <property type="match status" value="1"/>
</dbReference>
<dbReference type="InterPro" id="IPR040259">
    <property type="entry name" value="Mesogenin/MesP"/>
</dbReference>
<dbReference type="SMART" id="SM00353">
    <property type="entry name" value="HLH"/>
    <property type="match status" value="1"/>
</dbReference>
<dbReference type="Proteomes" id="UP000694892">
    <property type="component" value="Chromosome 3L"/>
</dbReference>
<sequence>MDSISVAHHQQDCTLNQHCATLYQCGYPSSEGYSSLSPASSSDSSGQSPPYMPYNASQEIFGNIPAAYAQTSCQRSGLRHGTAKRGKKNTGKLPYSQRQSASEREKLRMRNLSKALQNLRRYLPPSVAPIDKTLTKIETLQLTMSYISHLSAQLGLTEEILTQRRLAEIQRTNICPSGLSCCMDSTHRLCTRPEEDHFNHATTPSVPFSEARCFQEPEYQGRDAVCQQSCETPQLLKQDMTSPQYNSTVATPVSQQYVTGLQHTIHCNDYYNLADVWRREQLQAQMDQTFQ</sequence>
<dbReference type="InterPro" id="IPR036638">
    <property type="entry name" value="HLH_DNA-bd_sf"/>
</dbReference>
<dbReference type="PROSITE" id="PS50888">
    <property type="entry name" value="BHLH"/>
    <property type="match status" value="1"/>
</dbReference>
<evidence type="ECO:0000256" key="5">
    <source>
        <dbReference type="ARBA" id="ARBA00023242"/>
    </source>
</evidence>
<dbReference type="GO" id="GO:0032525">
    <property type="term" value="P:somite rostral/caudal axis specification"/>
    <property type="evidence" value="ECO:0007669"/>
    <property type="project" value="TreeGrafter"/>
</dbReference>